<dbReference type="InParanoid" id="E2AKQ6"/>
<feature type="region of interest" description="Disordered" evidence="1">
    <location>
        <begin position="78"/>
        <end position="111"/>
    </location>
</feature>
<evidence type="ECO:0000313" key="3">
    <source>
        <dbReference type="Proteomes" id="UP000000311"/>
    </source>
</evidence>
<reference evidence="2 3" key="1">
    <citation type="journal article" date="2010" name="Science">
        <title>Genomic comparison of the ants Camponotus floridanus and Harpegnathos saltator.</title>
        <authorList>
            <person name="Bonasio R."/>
            <person name="Zhang G."/>
            <person name="Ye C."/>
            <person name="Mutti N.S."/>
            <person name="Fang X."/>
            <person name="Qin N."/>
            <person name="Donahue G."/>
            <person name="Yang P."/>
            <person name="Li Q."/>
            <person name="Li C."/>
            <person name="Zhang P."/>
            <person name="Huang Z."/>
            <person name="Berger S.L."/>
            <person name="Reinberg D."/>
            <person name="Wang J."/>
            <person name="Liebig J."/>
        </authorList>
    </citation>
    <scope>NUCLEOTIDE SEQUENCE [LARGE SCALE GENOMIC DNA]</scope>
    <source>
        <strain evidence="3">C129</strain>
    </source>
</reference>
<organism evidence="3">
    <name type="scientific">Camponotus floridanus</name>
    <name type="common">Florida carpenter ant</name>
    <dbReference type="NCBI Taxonomy" id="104421"/>
    <lineage>
        <taxon>Eukaryota</taxon>
        <taxon>Metazoa</taxon>
        <taxon>Ecdysozoa</taxon>
        <taxon>Arthropoda</taxon>
        <taxon>Hexapoda</taxon>
        <taxon>Insecta</taxon>
        <taxon>Pterygota</taxon>
        <taxon>Neoptera</taxon>
        <taxon>Endopterygota</taxon>
        <taxon>Hymenoptera</taxon>
        <taxon>Apocrita</taxon>
        <taxon>Aculeata</taxon>
        <taxon>Formicoidea</taxon>
        <taxon>Formicidae</taxon>
        <taxon>Formicinae</taxon>
        <taxon>Camponotus</taxon>
    </lineage>
</organism>
<protein>
    <submittedName>
        <fullName evidence="2">Uncharacterized protein</fullName>
    </submittedName>
</protein>
<dbReference type="EMBL" id="GL440368">
    <property type="protein sequence ID" value="EFN65984.1"/>
    <property type="molecule type" value="Genomic_DNA"/>
</dbReference>
<evidence type="ECO:0000256" key="1">
    <source>
        <dbReference type="SAM" id="MobiDB-lite"/>
    </source>
</evidence>
<dbReference type="AlphaFoldDB" id="E2AKQ6"/>
<dbReference type="Proteomes" id="UP000000311">
    <property type="component" value="Unassembled WGS sequence"/>
</dbReference>
<evidence type="ECO:0000313" key="2">
    <source>
        <dbReference type="EMBL" id="EFN65984.1"/>
    </source>
</evidence>
<proteinExistence type="predicted"/>
<accession>E2AKQ6</accession>
<keyword evidence="3" id="KW-1185">Reference proteome</keyword>
<sequence>MDRRPPIDNRFHLPSWRPLASPRLRTVFDSSPIDGIVTPNKVRRSNLVMLVVVSDTLRANPLPGSTDDGTCAGKTAEMQSRHISEMQRDKRLDLTRRPRRWRDTSTVNSWT</sequence>
<gene>
    <name evidence="2" type="ORF">EAG_03117</name>
</gene>
<name>E2AKQ6_CAMFO</name>
<feature type="compositionally biased region" description="Basic and acidic residues" evidence="1">
    <location>
        <begin position="79"/>
        <end position="96"/>
    </location>
</feature>